<keyword evidence="6" id="KW-0539">Nucleus</keyword>
<keyword evidence="4 7" id="KW-0863">Zinc-finger</keyword>
<evidence type="ECO:0000256" key="7">
    <source>
        <dbReference type="PROSITE-ProRule" id="PRU00042"/>
    </source>
</evidence>
<evidence type="ECO:0000259" key="9">
    <source>
        <dbReference type="PROSITE" id="PS50157"/>
    </source>
</evidence>
<evidence type="ECO:0000256" key="1">
    <source>
        <dbReference type="ARBA" id="ARBA00004123"/>
    </source>
</evidence>
<keyword evidence="11" id="KW-1185">Reference proteome</keyword>
<evidence type="ECO:0000313" key="10">
    <source>
        <dbReference type="EMBL" id="KAJ7785251.1"/>
    </source>
</evidence>
<reference evidence="10" key="1">
    <citation type="submission" date="2023-03" db="EMBL/GenBank/DDBJ databases">
        <title>Massive genome expansion in bonnet fungi (Mycena s.s.) driven by repeated elements and novel gene families across ecological guilds.</title>
        <authorList>
            <consortium name="Lawrence Berkeley National Laboratory"/>
            <person name="Harder C.B."/>
            <person name="Miyauchi S."/>
            <person name="Viragh M."/>
            <person name="Kuo A."/>
            <person name="Thoen E."/>
            <person name="Andreopoulos B."/>
            <person name="Lu D."/>
            <person name="Skrede I."/>
            <person name="Drula E."/>
            <person name="Henrissat B."/>
            <person name="Morin E."/>
            <person name="Kohler A."/>
            <person name="Barry K."/>
            <person name="LaButti K."/>
            <person name="Morin E."/>
            <person name="Salamov A."/>
            <person name="Lipzen A."/>
            <person name="Mereny Z."/>
            <person name="Hegedus B."/>
            <person name="Baldrian P."/>
            <person name="Stursova M."/>
            <person name="Weitz H."/>
            <person name="Taylor A."/>
            <person name="Grigoriev I.V."/>
            <person name="Nagy L.G."/>
            <person name="Martin F."/>
            <person name="Kauserud H."/>
        </authorList>
    </citation>
    <scope>NUCLEOTIDE SEQUENCE</scope>
    <source>
        <strain evidence="10">CBHHK188m</strain>
    </source>
</reference>
<dbReference type="FunFam" id="3.30.160.60:FF:000072">
    <property type="entry name" value="zinc finger protein 143 isoform X1"/>
    <property type="match status" value="1"/>
</dbReference>
<dbReference type="PROSITE" id="PS00028">
    <property type="entry name" value="ZINC_FINGER_C2H2_1"/>
    <property type="match status" value="1"/>
</dbReference>
<evidence type="ECO:0000256" key="4">
    <source>
        <dbReference type="ARBA" id="ARBA00022771"/>
    </source>
</evidence>
<evidence type="ECO:0000256" key="8">
    <source>
        <dbReference type="SAM" id="MobiDB-lite"/>
    </source>
</evidence>
<dbReference type="AlphaFoldDB" id="A0AAD7P243"/>
<dbReference type="SUPFAM" id="SSF57667">
    <property type="entry name" value="beta-beta-alpha zinc fingers"/>
    <property type="match status" value="1"/>
</dbReference>
<comment type="caution">
    <text evidence="10">The sequence shown here is derived from an EMBL/GenBank/DDBJ whole genome shotgun (WGS) entry which is preliminary data.</text>
</comment>
<evidence type="ECO:0000256" key="3">
    <source>
        <dbReference type="ARBA" id="ARBA00022737"/>
    </source>
</evidence>
<dbReference type="PANTHER" id="PTHR24394">
    <property type="entry name" value="ZINC FINGER PROTEIN"/>
    <property type="match status" value="1"/>
</dbReference>
<feature type="compositionally biased region" description="Low complexity" evidence="8">
    <location>
        <begin position="35"/>
        <end position="78"/>
    </location>
</feature>
<dbReference type="FunFam" id="3.30.160.60:FF:000065">
    <property type="entry name" value="B-cell CLL/lymphoma 6, member B"/>
    <property type="match status" value="1"/>
</dbReference>
<proteinExistence type="predicted"/>
<protein>
    <recommendedName>
        <fullName evidence="9">C2H2-type domain-containing protein</fullName>
    </recommendedName>
</protein>
<dbReference type="PANTHER" id="PTHR24394:SF29">
    <property type="entry name" value="MYONEURIN"/>
    <property type="match status" value="1"/>
</dbReference>
<keyword evidence="2" id="KW-0479">Metal-binding</keyword>
<dbReference type="PROSITE" id="PS50157">
    <property type="entry name" value="ZINC_FINGER_C2H2_2"/>
    <property type="match status" value="2"/>
</dbReference>
<dbReference type="EMBL" id="JARJLG010000001">
    <property type="protein sequence ID" value="KAJ7785251.1"/>
    <property type="molecule type" value="Genomic_DNA"/>
</dbReference>
<feature type="compositionally biased region" description="Low complexity" evidence="8">
    <location>
        <begin position="87"/>
        <end position="97"/>
    </location>
</feature>
<dbReference type="SMART" id="SM00355">
    <property type="entry name" value="ZnF_C2H2"/>
    <property type="match status" value="2"/>
</dbReference>
<dbReference type="Pfam" id="PF00096">
    <property type="entry name" value="zf-C2H2"/>
    <property type="match status" value="2"/>
</dbReference>
<feature type="compositionally biased region" description="Polar residues" evidence="8">
    <location>
        <begin position="1"/>
        <end position="21"/>
    </location>
</feature>
<dbReference type="InterPro" id="IPR013087">
    <property type="entry name" value="Znf_C2H2_type"/>
</dbReference>
<name>A0AAD7P243_9AGAR</name>
<evidence type="ECO:0000256" key="5">
    <source>
        <dbReference type="ARBA" id="ARBA00022833"/>
    </source>
</evidence>
<organism evidence="10 11">
    <name type="scientific">Mycena maculata</name>
    <dbReference type="NCBI Taxonomy" id="230809"/>
    <lineage>
        <taxon>Eukaryota</taxon>
        <taxon>Fungi</taxon>
        <taxon>Dikarya</taxon>
        <taxon>Basidiomycota</taxon>
        <taxon>Agaricomycotina</taxon>
        <taxon>Agaricomycetes</taxon>
        <taxon>Agaricomycetidae</taxon>
        <taxon>Agaricales</taxon>
        <taxon>Marasmiineae</taxon>
        <taxon>Mycenaceae</taxon>
        <taxon>Mycena</taxon>
    </lineage>
</organism>
<feature type="domain" description="C2H2-type" evidence="9">
    <location>
        <begin position="127"/>
        <end position="154"/>
    </location>
</feature>
<accession>A0AAD7P243</accession>
<dbReference type="InterPro" id="IPR036236">
    <property type="entry name" value="Znf_C2H2_sf"/>
</dbReference>
<feature type="region of interest" description="Disordered" evidence="8">
    <location>
        <begin position="1"/>
        <end position="97"/>
    </location>
</feature>
<evidence type="ECO:0000256" key="6">
    <source>
        <dbReference type="ARBA" id="ARBA00023242"/>
    </source>
</evidence>
<dbReference type="Gene3D" id="3.30.160.60">
    <property type="entry name" value="Classic Zinc Finger"/>
    <property type="match status" value="2"/>
</dbReference>
<dbReference type="GO" id="GO:0000981">
    <property type="term" value="F:DNA-binding transcription factor activity, RNA polymerase II-specific"/>
    <property type="evidence" value="ECO:0007669"/>
    <property type="project" value="UniProtKB-ARBA"/>
</dbReference>
<feature type="domain" description="C2H2-type" evidence="9">
    <location>
        <begin position="155"/>
        <end position="184"/>
    </location>
</feature>
<dbReference type="GO" id="GO:0005634">
    <property type="term" value="C:nucleus"/>
    <property type="evidence" value="ECO:0007669"/>
    <property type="project" value="UniProtKB-SubCell"/>
</dbReference>
<sequence length="185" mass="19683">MGVNPSSQMYPAPQSAGSSSPLMYGGGFPPTSKNGPGSPSSAYASGFSPTSPYSPYGPDSSSPASTPHYGSSSSHYGAGPQQPPVHYMSRSPPSPYSPASLPAYYGAPYVPPPQFAGDYPASPPRPYPCDVCALSFDRHHDLKRHRTTHAGERPYVCNGGCEKTFTRKDALKRHQLSKECGRLEL</sequence>
<evidence type="ECO:0000313" key="11">
    <source>
        <dbReference type="Proteomes" id="UP001215280"/>
    </source>
</evidence>
<keyword evidence="5" id="KW-0862">Zinc</keyword>
<gene>
    <name evidence="10" type="ORF">DFH07DRAFT_948325</name>
</gene>
<comment type="subcellular location">
    <subcellularLocation>
        <location evidence="1">Nucleus</location>
    </subcellularLocation>
</comment>
<dbReference type="GO" id="GO:0000978">
    <property type="term" value="F:RNA polymerase II cis-regulatory region sequence-specific DNA binding"/>
    <property type="evidence" value="ECO:0007669"/>
    <property type="project" value="UniProtKB-ARBA"/>
</dbReference>
<dbReference type="Proteomes" id="UP001215280">
    <property type="component" value="Unassembled WGS sequence"/>
</dbReference>
<evidence type="ECO:0000256" key="2">
    <source>
        <dbReference type="ARBA" id="ARBA00022723"/>
    </source>
</evidence>
<keyword evidence="3" id="KW-0677">Repeat</keyword>
<dbReference type="GO" id="GO:0008270">
    <property type="term" value="F:zinc ion binding"/>
    <property type="evidence" value="ECO:0007669"/>
    <property type="project" value="UniProtKB-KW"/>
</dbReference>